<dbReference type="InterPro" id="IPR010730">
    <property type="entry name" value="HET"/>
</dbReference>
<dbReference type="EMBL" id="KZ613516">
    <property type="protein sequence ID" value="PMD15123.1"/>
    <property type="molecule type" value="Genomic_DNA"/>
</dbReference>
<reference evidence="2 3" key="1">
    <citation type="submission" date="2016-05" db="EMBL/GenBank/DDBJ databases">
        <title>A degradative enzymes factory behind the ericoid mycorrhizal symbiosis.</title>
        <authorList>
            <consortium name="DOE Joint Genome Institute"/>
            <person name="Martino E."/>
            <person name="Morin E."/>
            <person name="Grelet G."/>
            <person name="Kuo A."/>
            <person name="Kohler A."/>
            <person name="Daghino S."/>
            <person name="Barry K."/>
            <person name="Choi C."/>
            <person name="Cichocki N."/>
            <person name="Clum A."/>
            <person name="Copeland A."/>
            <person name="Hainaut M."/>
            <person name="Haridas S."/>
            <person name="Labutti K."/>
            <person name="Lindquist E."/>
            <person name="Lipzen A."/>
            <person name="Khouja H.-R."/>
            <person name="Murat C."/>
            <person name="Ohm R."/>
            <person name="Olson A."/>
            <person name="Spatafora J."/>
            <person name="Veneault-Fourrey C."/>
            <person name="Henrissat B."/>
            <person name="Grigoriev I."/>
            <person name="Martin F."/>
            <person name="Perotto S."/>
        </authorList>
    </citation>
    <scope>NUCLEOTIDE SEQUENCE [LARGE SCALE GENOMIC DNA]</scope>
    <source>
        <strain evidence="2 3">UAMH 7357</strain>
    </source>
</reference>
<name>A0A2J6PM83_9HELO</name>
<keyword evidence="3" id="KW-1185">Reference proteome</keyword>
<evidence type="ECO:0000313" key="3">
    <source>
        <dbReference type="Proteomes" id="UP000235672"/>
    </source>
</evidence>
<gene>
    <name evidence="2" type="ORF">NA56DRAFT_531557</name>
</gene>
<feature type="non-terminal residue" evidence="2">
    <location>
        <position position="1"/>
    </location>
</feature>
<organism evidence="2 3">
    <name type="scientific">Hyaloscypha hepaticicola</name>
    <dbReference type="NCBI Taxonomy" id="2082293"/>
    <lineage>
        <taxon>Eukaryota</taxon>
        <taxon>Fungi</taxon>
        <taxon>Dikarya</taxon>
        <taxon>Ascomycota</taxon>
        <taxon>Pezizomycotina</taxon>
        <taxon>Leotiomycetes</taxon>
        <taxon>Helotiales</taxon>
        <taxon>Hyaloscyphaceae</taxon>
        <taxon>Hyaloscypha</taxon>
    </lineage>
</organism>
<proteinExistence type="predicted"/>
<evidence type="ECO:0000313" key="2">
    <source>
        <dbReference type="EMBL" id="PMD15123.1"/>
    </source>
</evidence>
<dbReference type="STRING" id="1745343.A0A2J6PM83"/>
<evidence type="ECO:0000259" key="1">
    <source>
        <dbReference type="Pfam" id="PF06985"/>
    </source>
</evidence>
<dbReference type="PANTHER" id="PTHR24148">
    <property type="entry name" value="ANKYRIN REPEAT DOMAIN-CONTAINING PROTEIN 39 HOMOLOG-RELATED"/>
    <property type="match status" value="1"/>
</dbReference>
<feature type="domain" description="Heterokaryon incompatibility" evidence="1">
    <location>
        <begin position="40"/>
        <end position="177"/>
    </location>
</feature>
<accession>A0A2J6PM83</accession>
<protein>
    <recommendedName>
        <fullName evidence="1">Heterokaryon incompatibility domain-containing protein</fullName>
    </recommendedName>
</protein>
<dbReference type="OrthoDB" id="2157530at2759"/>
<feature type="non-terminal residue" evidence="2">
    <location>
        <position position="177"/>
    </location>
</feature>
<dbReference type="AlphaFoldDB" id="A0A2J6PM83"/>
<sequence length="177" mass="20511">YHYQPLKEDHIRLLRLNQRSLFSEPSCELIEVSLYDAPAFEAISYTWGVKPPHIPLKVNGCQLKVTSAVEELLSILVPKLFWIDAICIDQENINEKSIQLPLMTEIYQRASRVIVWLGAPENPRDTLAVRKIIKVLDFPQLFISTTALLGNIFDREEEAFLAIAKLLEHPWFERIWV</sequence>
<dbReference type="Proteomes" id="UP000235672">
    <property type="component" value="Unassembled WGS sequence"/>
</dbReference>
<dbReference type="InterPro" id="IPR052895">
    <property type="entry name" value="HetReg/Transcr_Mod"/>
</dbReference>
<dbReference type="PANTHER" id="PTHR24148:SF64">
    <property type="entry name" value="HETEROKARYON INCOMPATIBILITY DOMAIN-CONTAINING PROTEIN"/>
    <property type="match status" value="1"/>
</dbReference>
<dbReference type="Pfam" id="PF06985">
    <property type="entry name" value="HET"/>
    <property type="match status" value="1"/>
</dbReference>